<dbReference type="SUPFAM" id="SSF53448">
    <property type="entry name" value="Nucleotide-diphospho-sugar transferases"/>
    <property type="match status" value="1"/>
</dbReference>
<dbReference type="PANTHER" id="PTHR43179">
    <property type="entry name" value="RHAMNOSYLTRANSFERASE WBBL"/>
    <property type="match status" value="1"/>
</dbReference>
<keyword evidence="1" id="KW-0812">Transmembrane</keyword>
<evidence type="ECO:0000313" key="3">
    <source>
        <dbReference type="EMBL" id="OGL88555.1"/>
    </source>
</evidence>
<protein>
    <recommendedName>
        <fullName evidence="2">Glycosyltransferase 2-like domain-containing protein</fullName>
    </recommendedName>
</protein>
<keyword evidence="1" id="KW-1133">Transmembrane helix</keyword>
<feature type="domain" description="Glycosyltransferase 2-like" evidence="2">
    <location>
        <begin position="2"/>
        <end position="127"/>
    </location>
</feature>
<dbReference type="PANTHER" id="PTHR43179:SF7">
    <property type="entry name" value="RHAMNOSYLTRANSFERASE WBBL"/>
    <property type="match status" value="1"/>
</dbReference>
<dbReference type="Proteomes" id="UP000178264">
    <property type="component" value="Unassembled WGS sequence"/>
</dbReference>
<comment type="caution">
    <text evidence="3">The sequence shown here is derived from an EMBL/GenBank/DDBJ whole genome shotgun (WGS) entry which is preliminary data.</text>
</comment>
<dbReference type="EMBL" id="MGER01000026">
    <property type="protein sequence ID" value="OGL88555.1"/>
    <property type="molecule type" value="Genomic_DNA"/>
</dbReference>
<organism evidence="3 4">
    <name type="scientific">Candidatus Uhrbacteria bacterium RIFCSPLOWO2_02_FULL_49_11</name>
    <dbReference type="NCBI Taxonomy" id="1802409"/>
    <lineage>
        <taxon>Bacteria</taxon>
        <taxon>Candidatus Uhriibacteriota</taxon>
    </lineage>
</organism>
<dbReference type="Gene3D" id="3.90.550.10">
    <property type="entry name" value="Spore Coat Polysaccharide Biosynthesis Protein SpsA, Chain A"/>
    <property type="match status" value="1"/>
</dbReference>
<keyword evidence="1" id="KW-0472">Membrane</keyword>
<evidence type="ECO:0000259" key="2">
    <source>
        <dbReference type="Pfam" id="PF00535"/>
    </source>
</evidence>
<name>A0A1F7VDM5_9BACT</name>
<evidence type="ECO:0000256" key="1">
    <source>
        <dbReference type="SAM" id="Phobius"/>
    </source>
</evidence>
<reference evidence="3 4" key="1">
    <citation type="journal article" date="2016" name="Nat. Commun.">
        <title>Thousands of microbial genomes shed light on interconnected biogeochemical processes in an aquifer system.</title>
        <authorList>
            <person name="Anantharaman K."/>
            <person name="Brown C.T."/>
            <person name="Hug L.A."/>
            <person name="Sharon I."/>
            <person name="Castelle C.J."/>
            <person name="Probst A.J."/>
            <person name="Thomas B.C."/>
            <person name="Singh A."/>
            <person name="Wilkins M.J."/>
            <person name="Karaoz U."/>
            <person name="Brodie E.L."/>
            <person name="Williams K.H."/>
            <person name="Hubbard S.S."/>
            <person name="Banfield J.F."/>
        </authorList>
    </citation>
    <scope>NUCLEOTIDE SEQUENCE [LARGE SCALE GENOMIC DNA]</scope>
</reference>
<gene>
    <name evidence="3" type="ORF">A3I42_03100</name>
</gene>
<sequence>MVDNASTDGSADFVRDAFPLVSLIRLPANTGFAHACNVGITHAQGRYICFLNPDTELLNNALKSMVTFLDKRPLAALVGGSLQNEDGSRQPSVRSFPRPFIALGIAFKLHHIPGLRRLFHAYFQDAFNYETSQQVDQVMGAFFIVRNFFLAQVGGFDERFFLWFDEVDLMRHAHELGWQVWYYPRAKAIHWGAQSFSKVSSYENQKQFLISMRRYIRKWHGAFAAAPLILVTPVILFCYRAASFTLSHAHGIKAKIVSRKSVHNV</sequence>
<evidence type="ECO:0000313" key="4">
    <source>
        <dbReference type="Proteomes" id="UP000178264"/>
    </source>
</evidence>
<accession>A0A1F7VDM5</accession>
<proteinExistence type="predicted"/>
<dbReference type="Pfam" id="PF00535">
    <property type="entry name" value="Glycos_transf_2"/>
    <property type="match status" value="1"/>
</dbReference>
<dbReference type="CDD" id="cd04186">
    <property type="entry name" value="GT_2_like_c"/>
    <property type="match status" value="1"/>
</dbReference>
<dbReference type="AlphaFoldDB" id="A0A1F7VDM5"/>
<dbReference type="InterPro" id="IPR029044">
    <property type="entry name" value="Nucleotide-diphossugar_trans"/>
</dbReference>
<feature type="transmembrane region" description="Helical" evidence="1">
    <location>
        <begin position="222"/>
        <end position="242"/>
    </location>
</feature>
<dbReference type="InterPro" id="IPR001173">
    <property type="entry name" value="Glyco_trans_2-like"/>
</dbReference>